<evidence type="ECO:0000313" key="3">
    <source>
        <dbReference type="Proteomes" id="UP000256964"/>
    </source>
</evidence>
<proteinExistence type="predicted"/>
<dbReference type="EMBL" id="KZ857510">
    <property type="protein sequence ID" value="RDX41502.1"/>
    <property type="molecule type" value="Genomic_DNA"/>
</dbReference>
<evidence type="ECO:0000256" key="1">
    <source>
        <dbReference type="SAM" id="MobiDB-lite"/>
    </source>
</evidence>
<dbReference type="AlphaFoldDB" id="A0A371CMK7"/>
<protein>
    <submittedName>
        <fullName evidence="2">Uncharacterized protein</fullName>
    </submittedName>
</protein>
<reference evidence="2 3" key="1">
    <citation type="journal article" date="2018" name="Biotechnol. Biofuels">
        <title>Integrative visual omics of the white-rot fungus Polyporus brumalis exposes the biotechnological potential of its oxidative enzymes for delignifying raw plant biomass.</title>
        <authorList>
            <person name="Miyauchi S."/>
            <person name="Rancon A."/>
            <person name="Drula E."/>
            <person name="Hage H."/>
            <person name="Chaduli D."/>
            <person name="Favel A."/>
            <person name="Grisel S."/>
            <person name="Henrissat B."/>
            <person name="Herpoel-Gimbert I."/>
            <person name="Ruiz-Duenas F.J."/>
            <person name="Chevret D."/>
            <person name="Hainaut M."/>
            <person name="Lin J."/>
            <person name="Wang M."/>
            <person name="Pangilinan J."/>
            <person name="Lipzen A."/>
            <person name="Lesage-Meessen L."/>
            <person name="Navarro D."/>
            <person name="Riley R."/>
            <person name="Grigoriev I.V."/>
            <person name="Zhou S."/>
            <person name="Raouche S."/>
            <person name="Rosso M.N."/>
        </authorList>
    </citation>
    <scope>NUCLEOTIDE SEQUENCE [LARGE SCALE GENOMIC DNA]</scope>
    <source>
        <strain evidence="2 3">BRFM 1820</strain>
    </source>
</reference>
<keyword evidence="3" id="KW-1185">Reference proteome</keyword>
<gene>
    <name evidence="2" type="ORF">OH76DRAFT_214844</name>
</gene>
<accession>A0A371CMK7</accession>
<feature type="region of interest" description="Disordered" evidence="1">
    <location>
        <begin position="17"/>
        <end position="51"/>
    </location>
</feature>
<dbReference type="Proteomes" id="UP000256964">
    <property type="component" value="Unassembled WGS sequence"/>
</dbReference>
<sequence length="171" mass="19877">MPLNLHFQREQKLILDTRCPHSSPKSSNPSLAQQHGRYGCRRRSRRSQHNMPTQFCARHRDVPCRPPRRKHSYSDYSEDVHALQVFPSQAKLHRGSGRDGAQGTRRERGSCRRGVAKGHRERGGGPCRSAGRLIWNWLQLRLVWPTVPHERRRHRSNSSRWGVWARKVIGA</sequence>
<feature type="compositionally biased region" description="Polar residues" evidence="1">
    <location>
        <begin position="23"/>
        <end position="33"/>
    </location>
</feature>
<feature type="compositionally biased region" description="Basic residues" evidence="1">
    <location>
        <begin position="38"/>
        <end position="48"/>
    </location>
</feature>
<evidence type="ECO:0000313" key="2">
    <source>
        <dbReference type="EMBL" id="RDX41502.1"/>
    </source>
</evidence>
<feature type="region of interest" description="Disordered" evidence="1">
    <location>
        <begin position="87"/>
        <end position="125"/>
    </location>
</feature>
<name>A0A371CMK7_9APHY</name>
<organism evidence="2 3">
    <name type="scientific">Lentinus brumalis</name>
    <dbReference type="NCBI Taxonomy" id="2498619"/>
    <lineage>
        <taxon>Eukaryota</taxon>
        <taxon>Fungi</taxon>
        <taxon>Dikarya</taxon>
        <taxon>Basidiomycota</taxon>
        <taxon>Agaricomycotina</taxon>
        <taxon>Agaricomycetes</taxon>
        <taxon>Polyporales</taxon>
        <taxon>Polyporaceae</taxon>
        <taxon>Lentinus</taxon>
    </lineage>
</organism>